<organism evidence="7 8">
    <name type="scientific">Chaetomium fimeti</name>
    <dbReference type="NCBI Taxonomy" id="1854472"/>
    <lineage>
        <taxon>Eukaryota</taxon>
        <taxon>Fungi</taxon>
        <taxon>Dikarya</taxon>
        <taxon>Ascomycota</taxon>
        <taxon>Pezizomycotina</taxon>
        <taxon>Sordariomycetes</taxon>
        <taxon>Sordariomycetidae</taxon>
        <taxon>Sordariales</taxon>
        <taxon>Chaetomiaceae</taxon>
        <taxon>Chaetomium</taxon>
    </lineage>
</organism>
<keyword evidence="4" id="KW-0539">Nucleus</keyword>
<dbReference type="GO" id="GO:0000122">
    <property type="term" value="P:negative regulation of transcription by RNA polymerase II"/>
    <property type="evidence" value="ECO:0007669"/>
    <property type="project" value="TreeGrafter"/>
</dbReference>
<protein>
    <recommendedName>
        <fullName evidence="6">HMG box domain-containing protein</fullName>
    </recommendedName>
</protein>
<feature type="compositionally biased region" description="Basic and acidic residues" evidence="5">
    <location>
        <begin position="161"/>
        <end position="182"/>
    </location>
</feature>
<reference evidence="7" key="2">
    <citation type="submission" date="2023-06" db="EMBL/GenBank/DDBJ databases">
        <authorList>
            <consortium name="Lawrence Berkeley National Laboratory"/>
            <person name="Haridas S."/>
            <person name="Hensen N."/>
            <person name="Bonometti L."/>
            <person name="Westerberg I."/>
            <person name="Brannstrom I.O."/>
            <person name="Guillou S."/>
            <person name="Cros-Aarteil S."/>
            <person name="Calhoun S."/>
            <person name="Kuo A."/>
            <person name="Mondo S."/>
            <person name="Pangilinan J."/>
            <person name="Riley R."/>
            <person name="Labutti K."/>
            <person name="Andreopoulos B."/>
            <person name="Lipzen A."/>
            <person name="Chen C."/>
            <person name="Yanf M."/>
            <person name="Daum C."/>
            <person name="Ng V."/>
            <person name="Clum A."/>
            <person name="Steindorff A."/>
            <person name="Ohm R."/>
            <person name="Martin F."/>
            <person name="Silar P."/>
            <person name="Natvig D."/>
            <person name="Lalanne C."/>
            <person name="Gautier V."/>
            <person name="Ament-Velasquez S.L."/>
            <person name="Kruys A."/>
            <person name="Hutchinson M.I."/>
            <person name="Powell A.J."/>
            <person name="Barry K."/>
            <person name="Miller A.N."/>
            <person name="Grigoriev I.V."/>
            <person name="Debuchy R."/>
            <person name="Gladieux P."/>
            <person name="Thoren M.H."/>
            <person name="Johannesson H."/>
        </authorList>
    </citation>
    <scope>NUCLEOTIDE SEQUENCE</scope>
    <source>
        <strain evidence="7">CBS 168.71</strain>
    </source>
</reference>
<accession>A0AAE0LUH2</accession>
<dbReference type="GO" id="GO:0001228">
    <property type="term" value="F:DNA-binding transcription activator activity, RNA polymerase II-specific"/>
    <property type="evidence" value="ECO:0007669"/>
    <property type="project" value="TreeGrafter"/>
</dbReference>
<dbReference type="GO" id="GO:0000978">
    <property type="term" value="F:RNA polymerase II cis-regulatory region sequence-specific DNA binding"/>
    <property type="evidence" value="ECO:0007669"/>
    <property type="project" value="TreeGrafter"/>
</dbReference>
<dbReference type="SUPFAM" id="SSF47095">
    <property type="entry name" value="HMG-box"/>
    <property type="match status" value="1"/>
</dbReference>
<feature type="DNA-binding region" description="HMG box" evidence="4">
    <location>
        <begin position="124"/>
        <end position="192"/>
    </location>
</feature>
<feature type="compositionally biased region" description="Low complexity" evidence="5">
    <location>
        <begin position="97"/>
        <end position="108"/>
    </location>
</feature>
<feature type="compositionally biased region" description="Low complexity" evidence="5">
    <location>
        <begin position="449"/>
        <end position="461"/>
    </location>
</feature>
<gene>
    <name evidence="7" type="ORF">B0H64DRAFT_135395</name>
</gene>
<dbReference type="InterPro" id="IPR050140">
    <property type="entry name" value="SRY-related_HMG-box_TF-like"/>
</dbReference>
<dbReference type="RefSeq" id="XP_062661491.1">
    <property type="nucleotide sequence ID" value="XM_062798201.1"/>
</dbReference>
<evidence type="ECO:0000256" key="4">
    <source>
        <dbReference type="PROSITE-ProRule" id="PRU00267"/>
    </source>
</evidence>
<keyword evidence="3" id="KW-0804">Transcription</keyword>
<dbReference type="InterPro" id="IPR009071">
    <property type="entry name" value="HMG_box_dom"/>
</dbReference>
<evidence type="ECO:0000256" key="1">
    <source>
        <dbReference type="ARBA" id="ARBA00023015"/>
    </source>
</evidence>
<proteinExistence type="predicted"/>
<dbReference type="PANTHER" id="PTHR10270">
    <property type="entry name" value="SOX TRANSCRIPTION FACTOR"/>
    <property type="match status" value="1"/>
</dbReference>
<evidence type="ECO:0000256" key="5">
    <source>
        <dbReference type="SAM" id="MobiDB-lite"/>
    </source>
</evidence>
<feature type="region of interest" description="Disordered" evidence="5">
    <location>
        <begin position="688"/>
        <end position="778"/>
    </location>
</feature>
<feature type="compositionally biased region" description="Low complexity" evidence="5">
    <location>
        <begin position="688"/>
        <end position="719"/>
    </location>
</feature>
<keyword evidence="8" id="KW-1185">Reference proteome</keyword>
<feature type="region of interest" description="Disordered" evidence="5">
    <location>
        <begin position="1"/>
        <end position="108"/>
    </location>
</feature>
<feature type="compositionally biased region" description="Low complexity" evidence="5">
    <location>
        <begin position="731"/>
        <end position="773"/>
    </location>
</feature>
<dbReference type="AlphaFoldDB" id="A0AAE0LUH2"/>
<dbReference type="GO" id="GO:0030154">
    <property type="term" value="P:cell differentiation"/>
    <property type="evidence" value="ECO:0007669"/>
    <property type="project" value="TreeGrafter"/>
</dbReference>
<dbReference type="Pfam" id="PF00505">
    <property type="entry name" value="HMG_box"/>
    <property type="match status" value="1"/>
</dbReference>
<evidence type="ECO:0000313" key="7">
    <source>
        <dbReference type="EMBL" id="KAK3297977.1"/>
    </source>
</evidence>
<evidence type="ECO:0000259" key="6">
    <source>
        <dbReference type="PROSITE" id="PS50118"/>
    </source>
</evidence>
<feature type="compositionally biased region" description="Low complexity" evidence="5">
    <location>
        <begin position="471"/>
        <end position="485"/>
    </location>
</feature>
<reference evidence="7" key="1">
    <citation type="journal article" date="2023" name="Mol. Phylogenet. Evol.">
        <title>Genome-scale phylogeny and comparative genomics of the fungal order Sordariales.</title>
        <authorList>
            <person name="Hensen N."/>
            <person name="Bonometti L."/>
            <person name="Westerberg I."/>
            <person name="Brannstrom I.O."/>
            <person name="Guillou S."/>
            <person name="Cros-Aarteil S."/>
            <person name="Calhoun S."/>
            <person name="Haridas S."/>
            <person name="Kuo A."/>
            <person name="Mondo S."/>
            <person name="Pangilinan J."/>
            <person name="Riley R."/>
            <person name="LaButti K."/>
            <person name="Andreopoulos B."/>
            <person name="Lipzen A."/>
            <person name="Chen C."/>
            <person name="Yan M."/>
            <person name="Daum C."/>
            <person name="Ng V."/>
            <person name="Clum A."/>
            <person name="Steindorff A."/>
            <person name="Ohm R.A."/>
            <person name="Martin F."/>
            <person name="Silar P."/>
            <person name="Natvig D.O."/>
            <person name="Lalanne C."/>
            <person name="Gautier V."/>
            <person name="Ament-Velasquez S.L."/>
            <person name="Kruys A."/>
            <person name="Hutchinson M.I."/>
            <person name="Powell A.J."/>
            <person name="Barry K."/>
            <person name="Miller A.N."/>
            <person name="Grigoriev I.V."/>
            <person name="Debuchy R."/>
            <person name="Gladieux P."/>
            <person name="Hiltunen Thoren M."/>
            <person name="Johannesson H."/>
        </authorList>
    </citation>
    <scope>NUCLEOTIDE SEQUENCE</scope>
    <source>
        <strain evidence="7">CBS 168.71</strain>
    </source>
</reference>
<comment type="caution">
    <text evidence="7">The sequence shown here is derived from an EMBL/GenBank/DDBJ whole genome shotgun (WGS) entry which is preliminary data.</text>
</comment>
<feature type="domain" description="HMG box" evidence="6">
    <location>
        <begin position="124"/>
        <end position="192"/>
    </location>
</feature>
<dbReference type="Gene3D" id="1.10.30.10">
    <property type="entry name" value="High mobility group box domain"/>
    <property type="match status" value="1"/>
</dbReference>
<dbReference type="GO" id="GO:0005634">
    <property type="term" value="C:nucleus"/>
    <property type="evidence" value="ECO:0007669"/>
    <property type="project" value="UniProtKB-UniRule"/>
</dbReference>
<dbReference type="PANTHER" id="PTHR10270:SF161">
    <property type="entry name" value="SEX-DETERMINING REGION Y PROTEIN"/>
    <property type="match status" value="1"/>
</dbReference>
<feature type="region of interest" description="Disordered" evidence="5">
    <location>
        <begin position="160"/>
        <end position="485"/>
    </location>
</feature>
<evidence type="ECO:0000256" key="2">
    <source>
        <dbReference type="ARBA" id="ARBA00023125"/>
    </source>
</evidence>
<keyword evidence="1" id="KW-0805">Transcription regulation</keyword>
<dbReference type="Proteomes" id="UP001278766">
    <property type="component" value="Unassembled WGS sequence"/>
</dbReference>
<feature type="region of interest" description="Disordered" evidence="5">
    <location>
        <begin position="615"/>
        <end position="652"/>
    </location>
</feature>
<dbReference type="EMBL" id="JAUEPN010000003">
    <property type="protein sequence ID" value="KAK3297977.1"/>
    <property type="molecule type" value="Genomic_DNA"/>
</dbReference>
<dbReference type="CDD" id="cd01389">
    <property type="entry name" value="HMG-box_ROX1-like"/>
    <property type="match status" value="1"/>
</dbReference>
<feature type="compositionally biased region" description="Low complexity" evidence="5">
    <location>
        <begin position="323"/>
        <end position="348"/>
    </location>
</feature>
<dbReference type="GeneID" id="87835149"/>
<dbReference type="InterPro" id="IPR036910">
    <property type="entry name" value="HMG_box_dom_sf"/>
</dbReference>
<evidence type="ECO:0000256" key="3">
    <source>
        <dbReference type="ARBA" id="ARBA00023163"/>
    </source>
</evidence>
<sequence>MTDVVVASSQQRHHPASTGPITRSAVAAKPGGLTPTAAARQHGSSETTTPAAPLSSSSAGTAPPPEPAKEPPRRPITRKRAASINIEEANRSKIENLSLTTPTASTASPRPIDAICLCTPTPKVPRPRNAFILYRQHYQAEVVQQNPGLANPDISKIIGEQWRDEPEDRKNQWKLLAEEEKQRHQRQYPDYRYQPRRGNKSGSSQSSRPAVGPGEDPNRCPKCGGRYIVTPRTPSTPFVTPTVSKPASTPYHGLPSSRSDMSRQSRTQAYSHWAGPQSTASLYDTNEDYERALSPNETKRRRYNAQGSYHNFHALPSPPIPFTQQQHHTSSSHSYPRQSPLSNPTPTSNYPPPPHSGQSVLIPRSSPGPMMPPPPRPTHSVPLTPSGPAPSVPHQQQHHQQHQQQQYPPPSSHPRHHAPSDIDESLRLPPLQTHLPTDTTTTNHHHNTDPTTGTTGPTGLGIMNHPTPTMASSSSSSSYYTGPGAASSASAAAAAARRERDAAERAHARSVEAMVMSIPFINKLRVLERISPPLGPMVGAAETVAQRHGGGGGGVSGGVGGRGPVIAVEGPDARLVRAVAAVVERALKAVSPPVGDGCGGWDVRCWEDAGVAVPRRQREQQQQRGSVGGGEEDVVMGESGAGEGSGSRHGSIAASVADASPFTAYLRTISDWHAKSAEIVDFVTNMSPASSSASAVPPSQTRLSTSSSSSSAANSSTTTDPNKTEADSDSTPRPSKPTSTTTTTQQRHPLPTSSSPRNTTNITPTTNTTTTTTHSATAQPLPHLPIALLPSGFSLTLADRFACAVPISDAYAPVDHWQWMATLWRGVVGSDLVVYVSPSSSSSFSSGSAGSSSSATGFGGGGGDGVVMGPGTVEVKSAGLIVVKVPGVVSGVGAGSGSGSGVGMGGVYGEREGELVVDEKMERRLGFEVVEWVRAGGWLNAGRGVDGGMGMEY</sequence>
<feature type="compositionally biased region" description="Low complexity" evidence="5">
    <location>
        <begin position="229"/>
        <end position="246"/>
    </location>
</feature>
<keyword evidence="2 4" id="KW-0238">DNA-binding</keyword>
<feature type="compositionally biased region" description="Low complexity" evidence="5">
    <location>
        <begin position="428"/>
        <end position="442"/>
    </location>
</feature>
<feature type="compositionally biased region" description="Polar residues" evidence="5">
    <location>
        <begin position="256"/>
        <end position="284"/>
    </location>
</feature>
<evidence type="ECO:0000313" key="8">
    <source>
        <dbReference type="Proteomes" id="UP001278766"/>
    </source>
</evidence>
<feature type="compositionally biased region" description="Low complexity" evidence="5">
    <location>
        <begin position="44"/>
        <end position="61"/>
    </location>
</feature>
<dbReference type="PROSITE" id="PS50118">
    <property type="entry name" value="HMG_BOX_2"/>
    <property type="match status" value="1"/>
</dbReference>
<name>A0AAE0LUH2_9PEZI</name>
<dbReference type="SMART" id="SM00398">
    <property type="entry name" value="HMG"/>
    <property type="match status" value="1"/>
</dbReference>
<dbReference type="FunFam" id="1.10.30.10:FF:000041">
    <property type="entry name" value="HMG box family protein"/>
    <property type="match status" value="1"/>
</dbReference>